<evidence type="ECO:0000256" key="1">
    <source>
        <dbReference type="ARBA" id="ARBA00003420"/>
    </source>
</evidence>
<comment type="subcellular location">
    <subcellularLocation>
        <location evidence="2">Endoplasmic reticulum membrane</location>
        <topology evidence="2">Multi-pass membrane protein</topology>
    </subcellularLocation>
</comment>
<feature type="compositionally biased region" description="Polar residues" evidence="8">
    <location>
        <begin position="567"/>
        <end position="584"/>
    </location>
</feature>
<evidence type="ECO:0000259" key="10">
    <source>
        <dbReference type="Pfam" id="PF03151"/>
    </source>
</evidence>
<feature type="transmembrane region" description="Helical" evidence="9">
    <location>
        <begin position="457"/>
        <end position="474"/>
    </location>
</feature>
<dbReference type="InterPro" id="IPR050186">
    <property type="entry name" value="TPT_transporter"/>
</dbReference>
<feature type="transmembrane region" description="Helical" evidence="9">
    <location>
        <begin position="382"/>
        <end position="407"/>
    </location>
</feature>
<evidence type="ECO:0000256" key="3">
    <source>
        <dbReference type="ARBA" id="ARBA00010425"/>
    </source>
</evidence>
<organism evidence="11 12">
    <name type="scientific">Amniculicola lignicola CBS 123094</name>
    <dbReference type="NCBI Taxonomy" id="1392246"/>
    <lineage>
        <taxon>Eukaryota</taxon>
        <taxon>Fungi</taxon>
        <taxon>Dikarya</taxon>
        <taxon>Ascomycota</taxon>
        <taxon>Pezizomycotina</taxon>
        <taxon>Dothideomycetes</taxon>
        <taxon>Pleosporomycetidae</taxon>
        <taxon>Pleosporales</taxon>
        <taxon>Amniculicolaceae</taxon>
        <taxon>Amniculicola</taxon>
    </lineage>
</organism>
<comment type="function">
    <text evidence="1">Involved in the import of GDP-mannose from the cytoplasm into the Golgi lumen.</text>
</comment>
<dbReference type="Proteomes" id="UP000799779">
    <property type="component" value="Unassembled WGS sequence"/>
</dbReference>
<name>A0A6A5X449_9PLEO</name>
<feature type="transmembrane region" description="Helical" evidence="9">
    <location>
        <begin position="486"/>
        <end position="508"/>
    </location>
</feature>
<feature type="compositionally biased region" description="Basic and acidic residues" evidence="8">
    <location>
        <begin position="132"/>
        <end position="150"/>
    </location>
</feature>
<feature type="region of interest" description="Disordered" evidence="8">
    <location>
        <begin position="553"/>
        <end position="613"/>
    </location>
</feature>
<dbReference type="AlphaFoldDB" id="A0A6A5X449"/>
<evidence type="ECO:0000256" key="2">
    <source>
        <dbReference type="ARBA" id="ARBA00004477"/>
    </source>
</evidence>
<evidence type="ECO:0000256" key="9">
    <source>
        <dbReference type="SAM" id="Phobius"/>
    </source>
</evidence>
<evidence type="ECO:0000313" key="12">
    <source>
        <dbReference type="Proteomes" id="UP000799779"/>
    </source>
</evidence>
<feature type="compositionally biased region" description="Basic and acidic residues" evidence="8">
    <location>
        <begin position="44"/>
        <end position="57"/>
    </location>
</feature>
<accession>A0A6A5X449</accession>
<dbReference type="GO" id="GO:0005789">
    <property type="term" value="C:endoplasmic reticulum membrane"/>
    <property type="evidence" value="ECO:0007669"/>
    <property type="project" value="UniProtKB-SubCell"/>
</dbReference>
<feature type="region of interest" description="Disordered" evidence="8">
    <location>
        <begin position="1"/>
        <end position="173"/>
    </location>
</feature>
<feature type="transmembrane region" description="Helical" evidence="9">
    <location>
        <begin position="514"/>
        <end position="533"/>
    </location>
</feature>
<keyword evidence="12" id="KW-1185">Reference proteome</keyword>
<dbReference type="PANTHER" id="PTHR11132">
    <property type="entry name" value="SOLUTE CARRIER FAMILY 35"/>
    <property type="match status" value="1"/>
</dbReference>
<feature type="transmembrane region" description="Helical" evidence="9">
    <location>
        <begin position="244"/>
        <end position="267"/>
    </location>
</feature>
<keyword evidence="7 9" id="KW-0472">Membrane</keyword>
<sequence length="613" mass="67474">MSDSAVARWLQDQQHKPPAAPDLQHPGDAFPLATLSNPPSSTDSDIHSDDGRSHPPVRDIVAGLIHPPTPSLSSSSMDEPPQIAQARRRSSSLAGATGPSRKDGKKQRRSRADHILEADEDRSTSDGDDSDSSEKTESTDLELDDMRSEDGLVDDEETGLTGNDRRRRRRRKRRNTRLDQRVVEDAKYTKEEEKRADQNLLHSMLVNGALIGLWYLFSISISVYNKWMFKQDKGDGKVENIFPFPLFTTCLHMVVQFSLASLVLFAIPSFRPRHDSINPHAVGSIRPEPLDPKKPLMTRWFYISRIGPCGIATGMDIGLGNTSLKFISLTFFTMCKSSALGFVLIFAFLFKLEQPSWRLVFIISIMTVGVVMMVAGEAAFDALGFILVMTSACASGFRWSLTQILLLRHPATSNPFSSIFFLAPIMFVSLFILAVPVEGFSALAGGLSTLFEARGPLLGTGILLFPGVLAFLMTSAEFTLLKRTSVVTLSICGIFKEVVTILTANLVFDDPLTPINLTGLVVTIASIAAYNFMKIKKMREEARMNAHLAGQEEYAPVMTRDPDRESGTSASRSNTRNLIRTSLSLAPGAGADRPVVDSPTRTTPPVKRPEDLE</sequence>
<feature type="compositionally biased region" description="Basic and acidic residues" evidence="8">
    <location>
        <begin position="110"/>
        <end position="125"/>
    </location>
</feature>
<feature type="domain" description="Sugar phosphate transporter" evidence="10">
    <location>
        <begin position="208"/>
        <end position="531"/>
    </location>
</feature>
<evidence type="ECO:0000256" key="5">
    <source>
        <dbReference type="ARBA" id="ARBA00022692"/>
    </source>
</evidence>
<dbReference type="Pfam" id="PF03151">
    <property type="entry name" value="TPT"/>
    <property type="match status" value="1"/>
</dbReference>
<comment type="similarity">
    <text evidence="3">Belongs to the TPT transporter family. SLC35D subfamily.</text>
</comment>
<evidence type="ECO:0000256" key="8">
    <source>
        <dbReference type="SAM" id="MobiDB-lite"/>
    </source>
</evidence>
<reference evidence="11" key="1">
    <citation type="journal article" date="2020" name="Stud. Mycol.">
        <title>101 Dothideomycetes genomes: a test case for predicting lifestyles and emergence of pathogens.</title>
        <authorList>
            <person name="Haridas S."/>
            <person name="Albert R."/>
            <person name="Binder M."/>
            <person name="Bloem J."/>
            <person name="Labutti K."/>
            <person name="Salamov A."/>
            <person name="Andreopoulos B."/>
            <person name="Baker S."/>
            <person name="Barry K."/>
            <person name="Bills G."/>
            <person name="Bluhm B."/>
            <person name="Cannon C."/>
            <person name="Castanera R."/>
            <person name="Culley D."/>
            <person name="Daum C."/>
            <person name="Ezra D."/>
            <person name="Gonzalez J."/>
            <person name="Henrissat B."/>
            <person name="Kuo A."/>
            <person name="Liang C."/>
            <person name="Lipzen A."/>
            <person name="Lutzoni F."/>
            <person name="Magnuson J."/>
            <person name="Mondo S."/>
            <person name="Nolan M."/>
            <person name="Ohm R."/>
            <person name="Pangilinan J."/>
            <person name="Park H.-J."/>
            <person name="Ramirez L."/>
            <person name="Alfaro M."/>
            <person name="Sun H."/>
            <person name="Tritt A."/>
            <person name="Yoshinaga Y."/>
            <person name="Zwiers L.-H."/>
            <person name="Turgeon B."/>
            <person name="Goodwin S."/>
            <person name="Spatafora J."/>
            <person name="Crous P."/>
            <person name="Grigoriev I."/>
        </authorList>
    </citation>
    <scope>NUCLEOTIDE SEQUENCE</scope>
    <source>
        <strain evidence="11">CBS 123094</strain>
    </source>
</reference>
<feature type="transmembrane region" description="Helical" evidence="9">
    <location>
        <begin position="419"/>
        <end position="437"/>
    </location>
</feature>
<feature type="transmembrane region" description="Helical" evidence="9">
    <location>
        <begin position="300"/>
        <end position="320"/>
    </location>
</feature>
<protein>
    <submittedName>
        <fullName evidence="11">TPT-domain-containing protein</fullName>
    </submittedName>
</protein>
<proteinExistence type="inferred from homology"/>
<evidence type="ECO:0000256" key="7">
    <source>
        <dbReference type="ARBA" id="ARBA00023136"/>
    </source>
</evidence>
<evidence type="ECO:0000256" key="4">
    <source>
        <dbReference type="ARBA" id="ARBA00011182"/>
    </source>
</evidence>
<evidence type="ECO:0000313" key="11">
    <source>
        <dbReference type="EMBL" id="KAF2007699.1"/>
    </source>
</evidence>
<feature type="transmembrane region" description="Helical" evidence="9">
    <location>
        <begin position="357"/>
        <end position="376"/>
    </location>
</feature>
<gene>
    <name evidence="11" type="ORF">P154DRAFT_452826</name>
</gene>
<comment type="subunit">
    <text evidence="4">Homooligomer.</text>
</comment>
<feature type="compositionally biased region" description="Polar residues" evidence="8">
    <location>
        <begin position="34"/>
        <end position="43"/>
    </location>
</feature>
<dbReference type="EMBL" id="ML977556">
    <property type="protein sequence ID" value="KAF2007699.1"/>
    <property type="molecule type" value="Genomic_DNA"/>
</dbReference>
<feature type="transmembrane region" description="Helical" evidence="9">
    <location>
        <begin position="326"/>
        <end position="350"/>
    </location>
</feature>
<dbReference type="OrthoDB" id="18894at2759"/>
<dbReference type="InterPro" id="IPR004853">
    <property type="entry name" value="Sugar_P_trans_dom"/>
</dbReference>
<keyword evidence="6 9" id="KW-1133">Transmembrane helix</keyword>
<keyword evidence="5 9" id="KW-0812">Transmembrane</keyword>
<evidence type="ECO:0000256" key="6">
    <source>
        <dbReference type="ARBA" id="ARBA00022989"/>
    </source>
</evidence>
<feature type="transmembrane region" description="Helical" evidence="9">
    <location>
        <begin position="204"/>
        <end position="224"/>
    </location>
</feature>